<accession>A0A439DLI3</accession>
<dbReference type="EMBL" id="ATDN01000089">
    <property type="protein sequence ID" value="RWA15365.1"/>
    <property type="molecule type" value="Genomic_DNA"/>
</dbReference>
<reference evidence="1 2" key="1">
    <citation type="submission" date="2013-06" db="EMBL/GenBank/DDBJ databases">
        <title>The draft sequence of the Mycobacterium elephantis genome.</title>
        <authorList>
            <person name="Pettersson F.B."/>
            <person name="Das S."/>
            <person name="Dasgupta S."/>
            <person name="Bhattacharya A."/>
            <person name="Kirsebom L.A."/>
        </authorList>
    </citation>
    <scope>NUCLEOTIDE SEQUENCE [LARGE SCALE GENOMIC DNA]</scope>
    <source>
        <strain evidence="1 2">DSM 44368</strain>
    </source>
</reference>
<name>A0A439DLI3_9MYCO</name>
<keyword evidence="2" id="KW-1185">Reference proteome</keyword>
<gene>
    <name evidence="1" type="ORF">MELE44368_10125</name>
</gene>
<organism evidence="1 2">
    <name type="scientific">Mycolicibacterium elephantis DSM 44368</name>
    <dbReference type="NCBI Taxonomy" id="1335622"/>
    <lineage>
        <taxon>Bacteria</taxon>
        <taxon>Bacillati</taxon>
        <taxon>Actinomycetota</taxon>
        <taxon>Actinomycetes</taxon>
        <taxon>Mycobacteriales</taxon>
        <taxon>Mycobacteriaceae</taxon>
        <taxon>Mycolicibacterium</taxon>
    </lineage>
</organism>
<evidence type="ECO:0000313" key="1">
    <source>
        <dbReference type="EMBL" id="RWA15365.1"/>
    </source>
</evidence>
<protein>
    <submittedName>
        <fullName evidence="1">Uncharacterized protein</fullName>
    </submittedName>
</protein>
<evidence type="ECO:0000313" key="2">
    <source>
        <dbReference type="Proteomes" id="UP000287177"/>
    </source>
</evidence>
<dbReference type="AlphaFoldDB" id="A0A439DLI3"/>
<proteinExistence type="predicted"/>
<comment type="caution">
    <text evidence="1">The sequence shown here is derived from an EMBL/GenBank/DDBJ whole genome shotgun (WGS) entry which is preliminary data.</text>
</comment>
<dbReference type="Proteomes" id="UP000287177">
    <property type="component" value="Unassembled WGS sequence"/>
</dbReference>
<sequence>MQRATSLVASVRELAQIVGVSVANTSARRKWRCNGSVGFGDVTDMRTVTIRVGAALALAAASIGVSQATANAEPTVHQVRYTLTSPGNAADYKLNYLVAQPPSMEAYNADAYAYLKSEQVDLAPGVPWVFETTLEDPQWAIITASTGVHAMQAAPNPQCEIAVDGEVVVQNSGPYTANCQLGKW</sequence>